<dbReference type="InterPro" id="IPR004891">
    <property type="entry name" value="Mercury-R_MerC"/>
</dbReference>
<evidence type="ECO:0000313" key="2">
    <source>
        <dbReference type="EMBL" id="EIM77555.1"/>
    </source>
</evidence>
<feature type="transmembrane region" description="Helical" evidence="1">
    <location>
        <begin position="160"/>
        <end position="179"/>
    </location>
</feature>
<keyword evidence="1" id="KW-0472">Membrane</keyword>
<comment type="caution">
    <text evidence="2">The sequence shown here is derived from an EMBL/GenBank/DDBJ whole genome shotgun (WGS) entry which is preliminary data.</text>
</comment>
<feature type="transmembrane region" description="Helical" evidence="1">
    <location>
        <begin position="108"/>
        <end position="126"/>
    </location>
</feature>
<evidence type="ECO:0000313" key="3">
    <source>
        <dbReference type="Proteomes" id="UP000005551"/>
    </source>
</evidence>
<sequence>MLHLIKRRLRRLADLIGLSASVLCMLHCLLVPVVWSTGYWLKSTEGLTFSAPKAAISEQDPSLSTEGTIRHYGLKYQKIMAENHVDHPHTQAGSPADHRHSHGKGGRLWHMLDYFFVAIALLAVYESSQKMASKRIKILLWTAVSVFGASILLHEVYPALLYLSLSASAFLVYGHYLGWKAGRASAEKHT</sequence>
<dbReference type="Pfam" id="PF03203">
    <property type="entry name" value="MerC"/>
    <property type="match status" value="1"/>
</dbReference>
<dbReference type="STRING" id="1189621.A3SI_06324"/>
<accession>I5C6V3</accession>
<dbReference type="EMBL" id="AJYA01000014">
    <property type="protein sequence ID" value="EIM77555.1"/>
    <property type="molecule type" value="Genomic_DNA"/>
</dbReference>
<reference evidence="2 3" key="1">
    <citation type="submission" date="2012-05" db="EMBL/GenBank/DDBJ databases">
        <title>Genome sequence of Nitritalea halalkaliphila LW7.</title>
        <authorList>
            <person name="Jangir P.K."/>
            <person name="Singh A."/>
            <person name="Shivaji S."/>
            <person name="Sharma R."/>
        </authorList>
    </citation>
    <scope>NUCLEOTIDE SEQUENCE [LARGE SCALE GENOMIC DNA]</scope>
    <source>
        <strain evidence="2 3">LW7</strain>
    </source>
</reference>
<feature type="transmembrane region" description="Helical" evidence="1">
    <location>
        <begin position="12"/>
        <end position="35"/>
    </location>
</feature>
<dbReference type="GO" id="GO:0015097">
    <property type="term" value="F:mercury ion transmembrane transporter activity"/>
    <property type="evidence" value="ECO:0007669"/>
    <property type="project" value="InterPro"/>
</dbReference>
<dbReference type="GO" id="GO:0016020">
    <property type="term" value="C:membrane"/>
    <property type="evidence" value="ECO:0007669"/>
    <property type="project" value="InterPro"/>
</dbReference>
<name>I5C6V3_9BACT</name>
<feature type="transmembrane region" description="Helical" evidence="1">
    <location>
        <begin position="138"/>
        <end position="154"/>
    </location>
</feature>
<protein>
    <recommendedName>
        <fullName evidence="4">MerC domain-containing protein</fullName>
    </recommendedName>
</protein>
<organism evidence="2 3">
    <name type="scientific">Nitritalea halalkaliphila LW7</name>
    <dbReference type="NCBI Taxonomy" id="1189621"/>
    <lineage>
        <taxon>Bacteria</taxon>
        <taxon>Pseudomonadati</taxon>
        <taxon>Bacteroidota</taxon>
        <taxon>Cytophagia</taxon>
        <taxon>Cytophagales</taxon>
        <taxon>Cyclobacteriaceae</taxon>
        <taxon>Nitritalea</taxon>
    </lineage>
</organism>
<keyword evidence="1" id="KW-1133">Transmembrane helix</keyword>
<dbReference type="RefSeq" id="WP_009054079.1">
    <property type="nucleotide sequence ID" value="NZ_AJYA01000014.1"/>
</dbReference>
<evidence type="ECO:0000256" key="1">
    <source>
        <dbReference type="SAM" id="Phobius"/>
    </source>
</evidence>
<dbReference type="OrthoDB" id="1274419at2"/>
<keyword evidence="1" id="KW-0812">Transmembrane</keyword>
<evidence type="ECO:0008006" key="4">
    <source>
        <dbReference type="Google" id="ProtNLM"/>
    </source>
</evidence>
<dbReference type="Proteomes" id="UP000005551">
    <property type="component" value="Unassembled WGS sequence"/>
</dbReference>
<keyword evidence="3" id="KW-1185">Reference proteome</keyword>
<proteinExistence type="predicted"/>
<gene>
    <name evidence="2" type="ORF">A3SI_06324</name>
</gene>
<dbReference type="AlphaFoldDB" id="I5C6V3"/>